<feature type="transmembrane region" description="Helical" evidence="7">
    <location>
        <begin position="757"/>
        <end position="776"/>
    </location>
</feature>
<keyword evidence="5 7" id="KW-0472">Membrane</keyword>
<keyword evidence="3 7" id="KW-0812">Transmembrane</keyword>
<dbReference type="InterPro" id="IPR050250">
    <property type="entry name" value="Macrolide_Exporter_MacB"/>
</dbReference>
<feature type="transmembrane region" description="Helical" evidence="7">
    <location>
        <begin position="20"/>
        <end position="39"/>
    </location>
</feature>
<feature type="transmembrane region" description="Helical" evidence="7">
    <location>
        <begin position="658"/>
        <end position="680"/>
    </location>
</feature>
<comment type="caution">
    <text evidence="9">The sequence shown here is derived from an EMBL/GenBank/DDBJ whole genome shotgun (WGS) entry which is preliminary data.</text>
</comment>
<feature type="transmembrane region" description="Helical" evidence="7">
    <location>
        <begin position="226"/>
        <end position="248"/>
    </location>
</feature>
<evidence type="ECO:0000256" key="4">
    <source>
        <dbReference type="ARBA" id="ARBA00022989"/>
    </source>
</evidence>
<feature type="transmembrane region" description="Helical" evidence="7">
    <location>
        <begin position="171"/>
        <end position="192"/>
    </location>
</feature>
<reference evidence="9 10" key="1">
    <citation type="journal article" date="2021" name="Sci. Rep.">
        <title>The distribution of antibiotic resistance genes in chicken gut microbiota commensals.</title>
        <authorList>
            <person name="Juricova H."/>
            <person name="Matiasovicova J."/>
            <person name="Kubasova T."/>
            <person name="Cejkova D."/>
            <person name="Rychlik I."/>
        </authorList>
    </citation>
    <scope>NUCLEOTIDE SEQUENCE [LARGE SCALE GENOMIC DNA]</scope>
    <source>
        <strain evidence="9 10">An773</strain>
    </source>
</reference>
<gene>
    <name evidence="9" type="ORF">H7U36_00780</name>
</gene>
<dbReference type="InterPro" id="IPR003838">
    <property type="entry name" value="ABC3_permease_C"/>
</dbReference>
<name>A0ABS2E4T9_9FIRM</name>
<comment type="subcellular location">
    <subcellularLocation>
        <location evidence="1">Cell membrane</location>
        <topology evidence="1">Multi-pass membrane protein</topology>
    </subcellularLocation>
</comment>
<evidence type="ECO:0000256" key="7">
    <source>
        <dbReference type="SAM" id="Phobius"/>
    </source>
</evidence>
<feature type="transmembrane region" description="Helical" evidence="7">
    <location>
        <begin position="342"/>
        <end position="363"/>
    </location>
</feature>
<dbReference type="Pfam" id="PF02687">
    <property type="entry name" value="FtsX"/>
    <property type="match status" value="2"/>
</dbReference>
<dbReference type="PANTHER" id="PTHR30572:SF4">
    <property type="entry name" value="ABC TRANSPORTER PERMEASE YTRF"/>
    <property type="match status" value="1"/>
</dbReference>
<accession>A0ABS2E4T9</accession>
<dbReference type="Proteomes" id="UP000716906">
    <property type="component" value="Unassembled WGS sequence"/>
</dbReference>
<dbReference type="EMBL" id="JACLYY010000001">
    <property type="protein sequence ID" value="MBM6736645.1"/>
    <property type="molecule type" value="Genomic_DNA"/>
</dbReference>
<feature type="transmembrane region" description="Helical" evidence="7">
    <location>
        <begin position="268"/>
        <end position="289"/>
    </location>
</feature>
<comment type="similarity">
    <text evidence="6">Belongs to the ABC-4 integral membrane protein family.</text>
</comment>
<keyword evidence="4 7" id="KW-1133">Transmembrane helix</keyword>
<feature type="domain" description="ABC3 transporter permease C-terminal" evidence="8">
    <location>
        <begin position="179"/>
        <end position="285"/>
    </location>
</feature>
<evidence type="ECO:0000256" key="6">
    <source>
        <dbReference type="ARBA" id="ARBA00038076"/>
    </source>
</evidence>
<dbReference type="RefSeq" id="WP_205155600.1">
    <property type="nucleotide sequence ID" value="NZ_JACLYY010000001.1"/>
</dbReference>
<evidence type="ECO:0000256" key="5">
    <source>
        <dbReference type="ARBA" id="ARBA00023136"/>
    </source>
</evidence>
<feature type="transmembrane region" description="Helical" evidence="7">
    <location>
        <begin position="715"/>
        <end position="737"/>
    </location>
</feature>
<sequence length="793" mass="87572">MKIIWKVLTKEIRQKPGRFLVLAAGMTMAVFLITATTVFSTSCLQAMIRQEKRENGPYESIFHNLTEEQACALSDSSYIRQVWILDRCPIESSDQGRVCCGVSFRHISLAIFKNSQKVGEEIGMDPLPLEEQPVLYARTNQTVTSAYDITFNDKLLGYYGVNASGTAAGSAWAILLLDFVIALFGAALLYYVSLSGMEEKLKITGLLDGIGISEGQRLCFAFGENLLAGCVAIPAGILLGIAALALSIRWLGERLFPVEDMEISVNPLLLVAVLAGTFLLALSSAQGLYDRLRKESVLNLISGYDEEEEINRTAVLLGARRHFFKAETLLAVKNVIMYHKNYCVSSVLLVIALCVLLNGAMYVEGLTSPPATAGQSLPPVSLWASAKGGDGAAFQEAAEALEEIEGIDTVAVVKEAEEYSALEGMDIWGIEDYLSEIHATNALLRIQSYEEFGEPLENMLKDGWLRRVVRVIGVDDRTFRRLLGGEEAGPKNSSFPENEGAVLESSDWSMKENDGRGFPLFIQGEIRDIPILRMITKAERPVLFPEQLSKAESLEDTPLSFTDGDVILYLPLQTFDELMAGYQDTSLSLEIILSRDRGAGRDLTEILYPDNAAGRMKEDSRLISSIRRHLEGTELEDLAFYSFAEEYQESFFVGGKGAHVLLVATLVSTVWIAAILITLLRDAACIRRRKKEFALLQSIGMPTGRIVKMIFLEHLTLALAGILVGIPLSVFILSAGLYRDDGAPQMRFPLDVPVRLVGLQLILTACVVLVPFLYTVRELRRMDMIDVIRKEEA</sequence>
<feature type="domain" description="ABC3 transporter permease C-terminal" evidence="8">
    <location>
        <begin position="668"/>
        <end position="779"/>
    </location>
</feature>
<organism evidence="9 10">
    <name type="scientific">Faecalicatena fissicatena</name>
    <dbReference type="NCBI Taxonomy" id="290055"/>
    <lineage>
        <taxon>Bacteria</taxon>
        <taxon>Bacillati</taxon>
        <taxon>Bacillota</taxon>
        <taxon>Clostridia</taxon>
        <taxon>Lachnospirales</taxon>
        <taxon>Lachnospiraceae</taxon>
        <taxon>Faecalicatena</taxon>
    </lineage>
</organism>
<evidence type="ECO:0000256" key="3">
    <source>
        <dbReference type="ARBA" id="ARBA00022692"/>
    </source>
</evidence>
<evidence type="ECO:0000313" key="9">
    <source>
        <dbReference type="EMBL" id="MBM6736645.1"/>
    </source>
</evidence>
<evidence type="ECO:0000256" key="1">
    <source>
        <dbReference type="ARBA" id="ARBA00004651"/>
    </source>
</evidence>
<keyword evidence="10" id="KW-1185">Reference proteome</keyword>
<keyword evidence="2" id="KW-1003">Cell membrane</keyword>
<evidence type="ECO:0000313" key="10">
    <source>
        <dbReference type="Proteomes" id="UP000716906"/>
    </source>
</evidence>
<evidence type="ECO:0000259" key="8">
    <source>
        <dbReference type="Pfam" id="PF02687"/>
    </source>
</evidence>
<proteinExistence type="inferred from homology"/>
<protein>
    <submittedName>
        <fullName evidence="9">ABC transporter permease</fullName>
    </submittedName>
</protein>
<dbReference type="PANTHER" id="PTHR30572">
    <property type="entry name" value="MEMBRANE COMPONENT OF TRANSPORTER-RELATED"/>
    <property type="match status" value="1"/>
</dbReference>
<evidence type="ECO:0000256" key="2">
    <source>
        <dbReference type="ARBA" id="ARBA00022475"/>
    </source>
</evidence>